<evidence type="ECO:0000256" key="2">
    <source>
        <dbReference type="SAM" id="Coils"/>
    </source>
</evidence>
<sequence length="465" mass="52170">MKKNQSKSTKLVAVLACSVALGMAGLSVENTRNTQVVQANDESALESAQESMQIAQTAIKNAQKKYDSDKSEQNKQNLINAQIASTKAAAKLELAKAQKELDSKNEELIKVQENLRQKQEANDNTQTAKDEYNIALLKYNEAKAAVELASANKSAAEEGVNYINIDLTKPTENEDVIAKSMKKQRDQQDIVRLAEAKHNLSQALVEQKLNSDNAQIKESIKRYQDEIREAEDILSFTITTQYVDNQGNKLKEPTVQKLQKGQMYKTEQADIPGYTFSKVKGEASGIIASSDITVSYVYTKNSYVSYYPTYNPTPTPAKPTIAATKAIKVFEGIGVLEWKFEDGKMKPSTEYLHNNDKTDLTDDIKVVDGVKYVRMANNKNQWIQEQYLHEASEAHEESVSGTLTAGNVPYGIFLRDSEGKMTEQMIQPGTAWRVFGKKTFYGHTYYRLGTDQQWIEDTYVNSIEK</sequence>
<reference evidence="5 6" key="1">
    <citation type="submission" date="2023-10" db="EMBL/GenBank/DDBJ databases">
        <title>Holzapfeliella saturejae sp. nov. isolated from Satureja montana flowers.</title>
        <authorList>
            <person name="Alcantara C."/>
            <person name="Zuniga M."/>
            <person name="Landete J.M."/>
            <person name="Monedero V."/>
        </authorList>
    </citation>
    <scope>NUCLEOTIDE SEQUENCE [LARGE SCALE GENOMIC DNA]</scope>
    <source>
        <strain evidence="5 6">He02</strain>
    </source>
</reference>
<dbReference type="EMBL" id="JAWMWG010000001">
    <property type="protein sequence ID" value="MEJ6347778.1"/>
    <property type="molecule type" value="Genomic_DNA"/>
</dbReference>
<feature type="signal peptide" evidence="3">
    <location>
        <begin position="1"/>
        <end position="24"/>
    </location>
</feature>
<evidence type="ECO:0000313" key="6">
    <source>
        <dbReference type="Proteomes" id="UP001377804"/>
    </source>
</evidence>
<dbReference type="Gene3D" id="3.10.20.320">
    <property type="entry name" value="Putative peptidoglycan bound protein (lpxtg motif)"/>
    <property type="match status" value="1"/>
</dbReference>
<accession>A0ABU8SFT3</accession>
<feature type="coiled-coil region" evidence="2">
    <location>
        <begin position="206"/>
        <end position="233"/>
    </location>
</feature>
<feature type="domain" description="MucBP" evidence="4">
    <location>
        <begin position="237"/>
        <end position="299"/>
    </location>
</feature>
<keyword evidence="1" id="KW-0677">Repeat</keyword>
<comment type="caution">
    <text evidence="5">The sequence shown here is derived from an EMBL/GenBank/DDBJ whole genome shotgun (WGS) entry which is preliminary data.</text>
</comment>
<feature type="coiled-coil region" evidence="2">
    <location>
        <begin position="45"/>
        <end position="131"/>
    </location>
</feature>
<evidence type="ECO:0000259" key="4">
    <source>
        <dbReference type="Pfam" id="PF06458"/>
    </source>
</evidence>
<name>A0ABU8SFT3_9LACO</name>
<keyword evidence="6" id="KW-1185">Reference proteome</keyword>
<evidence type="ECO:0000313" key="5">
    <source>
        <dbReference type="EMBL" id="MEJ6347778.1"/>
    </source>
</evidence>
<gene>
    <name evidence="5" type="ORF">R4Y45_00685</name>
</gene>
<dbReference type="InterPro" id="IPR009459">
    <property type="entry name" value="MucBP_dom"/>
</dbReference>
<evidence type="ECO:0000256" key="3">
    <source>
        <dbReference type="SAM" id="SignalP"/>
    </source>
</evidence>
<keyword evidence="3" id="KW-0732">Signal</keyword>
<dbReference type="RefSeq" id="WP_339968273.1">
    <property type="nucleotide sequence ID" value="NZ_JAWMWG010000001.1"/>
</dbReference>
<feature type="chain" id="PRO_5045766341" evidence="3">
    <location>
        <begin position="25"/>
        <end position="465"/>
    </location>
</feature>
<keyword evidence="2" id="KW-0175">Coiled coil</keyword>
<dbReference type="Pfam" id="PF06458">
    <property type="entry name" value="MucBP"/>
    <property type="match status" value="1"/>
</dbReference>
<proteinExistence type="predicted"/>
<protein>
    <submittedName>
        <fullName evidence="5">MucBP domain-containing protein</fullName>
    </submittedName>
</protein>
<evidence type="ECO:0000256" key="1">
    <source>
        <dbReference type="ARBA" id="ARBA00022737"/>
    </source>
</evidence>
<organism evidence="5 6">
    <name type="scientific">Holzapfeliella saturejae</name>
    <dbReference type="NCBI Taxonomy" id="3082953"/>
    <lineage>
        <taxon>Bacteria</taxon>
        <taxon>Bacillati</taxon>
        <taxon>Bacillota</taxon>
        <taxon>Bacilli</taxon>
        <taxon>Lactobacillales</taxon>
        <taxon>Lactobacillaceae</taxon>
        <taxon>Holzapfeliella</taxon>
    </lineage>
</organism>
<dbReference type="Proteomes" id="UP001377804">
    <property type="component" value="Unassembled WGS sequence"/>
</dbReference>